<dbReference type="Proteomes" id="UP000245865">
    <property type="component" value="Unassembled WGS sequence"/>
</dbReference>
<evidence type="ECO:0000313" key="1">
    <source>
        <dbReference type="EMBL" id="PWL18931.1"/>
    </source>
</evidence>
<comment type="caution">
    <text evidence="1">The sequence shown here is derived from an EMBL/GenBank/DDBJ whole genome shotgun (WGS) entry which is preliminary data.</text>
</comment>
<dbReference type="OrthoDB" id="3524978at2"/>
<reference evidence="1 2" key="1">
    <citation type="submission" date="2018-05" db="EMBL/GenBank/DDBJ databases">
        <title>Comparative genomic sequence analysis between strain HN4 and CCM 8460T (Falsochrobactrum ovis) will provide more evidence to prove that HN4 is a new species of Falsochrobactrum.</title>
        <authorList>
            <person name="Lyu W."/>
            <person name="Sun L."/>
            <person name="Yao L."/>
        </authorList>
    </citation>
    <scope>NUCLEOTIDE SEQUENCE [LARGE SCALE GENOMIC DNA]</scope>
    <source>
        <strain evidence="1 2">HN4</strain>
    </source>
</reference>
<dbReference type="RefSeq" id="WP_109705824.1">
    <property type="nucleotide sequence ID" value="NZ_QGDB01000002.1"/>
</dbReference>
<name>A0A316JCF1_9HYPH</name>
<sequence length="74" mass="8842">MSNLLYLPALQGSFGNWTYYTALIEISDLVERVGYARQLQHNERLSQLIQRRLDEDRRARDISEYLLTTESRFF</sequence>
<organism evidence="1 2">
    <name type="scientific">Falsochrobactrum shanghaiense</name>
    <dbReference type="NCBI Taxonomy" id="2201899"/>
    <lineage>
        <taxon>Bacteria</taxon>
        <taxon>Pseudomonadati</taxon>
        <taxon>Pseudomonadota</taxon>
        <taxon>Alphaproteobacteria</taxon>
        <taxon>Hyphomicrobiales</taxon>
        <taxon>Brucellaceae</taxon>
        <taxon>Falsochrobactrum</taxon>
    </lineage>
</organism>
<gene>
    <name evidence="1" type="ORF">DKP76_07745</name>
</gene>
<dbReference type="EMBL" id="QGDB01000002">
    <property type="protein sequence ID" value="PWL18931.1"/>
    <property type="molecule type" value="Genomic_DNA"/>
</dbReference>
<dbReference type="AlphaFoldDB" id="A0A316JCF1"/>
<protein>
    <submittedName>
        <fullName evidence="1">Uncharacterized protein</fullName>
    </submittedName>
</protein>
<evidence type="ECO:0000313" key="2">
    <source>
        <dbReference type="Proteomes" id="UP000245865"/>
    </source>
</evidence>
<keyword evidence="2" id="KW-1185">Reference proteome</keyword>
<accession>A0A316JCF1</accession>
<proteinExistence type="predicted"/>